<evidence type="ECO:0000313" key="10">
    <source>
        <dbReference type="EMBL" id="KAF7280034.1"/>
    </source>
</evidence>
<protein>
    <recommendedName>
        <fullName evidence="12">Ionotropic receptor</fullName>
    </recommendedName>
</protein>
<evidence type="ECO:0000256" key="7">
    <source>
        <dbReference type="ARBA" id="ARBA00023180"/>
    </source>
</evidence>
<evidence type="ECO:0008006" key="12">
    <source>
        <dbReference type="Google" id="ProtNLM"/>
    </source>
</evidence>
<keyword evidence="9" id="KW-0732">Signal</keyword>
<evidence type="ECO:0000256" key="8">
    <source>
        <dbReference type="SAM" id="Phobius"/>
    </source>
</evidence>
<keyword evidence="7" id="KW-0325">Glycoprotein</keyword>
<organism evidence="10 11">
    <name type="scientific">Rhynchophorus ferrugineus</name>
    <name type="common">Red palm weevil</name>
    <name type="synonym">Curculio ferrugineus</name>
    <dbReference type="NCBI Taxonomy" id="354439"/>
    <lineage>
        <taxon>Eukaryota</taxon>
        <taxon>Metazoa</taxon>
        <taxon>Ecdysozoa</taxon>
        <taxon>Arthropoda</taxon>
        <taxon>Hexapoda</taxon>
        <taxon>Insecta</taxon>
        <taxon>Pterygota</taxon>
        <taxon>Neoptera</taxon>
        <taxon>Endopterygota</taxon>
        <taxon>Coleoptera</taxon>
        <taxon>Polyphaga</taxon>
        <taxon>Cucujiformia</taxon>
        <taxon>Curculionidae</taxon>
        <taxon>Dryophthorinae</taxon>
        <taxon>Rhynchophorus</taxon>
    </lineage>
</organism>
<sequence>MSIFIIILLVCVSKSASSISFNKNSNFEKVLNRLVVSHFSSKEHVENLGIILNNSSYLRDIINTILLNKNFTSPYRMITDLERERRGIQQIQFTDIVVLMENITDLTFLAHYFRDNPFIWSATTRFYFVVTRNLTQPKDRIVNVFKKIWTTAGILNFSLVHLDGKYENVMTFNPFLCTVHRHSIEDGRCNIFAGKITNLHNYKLKIGLFKIFPILGMTDTACFGSLGCVIMDIFLKKLNASIFFIHPMDLRGVVKLIRENEADLVFNEIFVFAPSILSYVPYPLQITEVVALTKSANPVPFILKLFYVFDLIVWIMLGVMTIKLVLLKRMFGAVESTRFKENNHVGYRITALSSSLCFLFFSNAFTGGIITAVVAPKYFKNLDTIYDLVQSGLPLYGEPEWRFFINGMLLKQYVNVSYMVVGDRLKACNTTDLYTVTTEYAKSFLNNKKYPKVRFYYHEVKEIIGSISHQKLNLQTCH</sequence>
<feature type="transmembrane region" description="Helical" evidence="8">
    <location>
        <begin position="302"/>
        <end position="326"/>
    </location>
</feature>
<gene>
    <name evidence="10" type="ORF">GWI33_006466</name>
</gene>
<evidence type="ECO:0000256" key="3">
    <source>
        <dbReference type="ARBA" id="ARBA00022692"/>
    </source>
</evidence>
<dbReference type="PANTHER" id="PTHR42643">
    <property type="entry name" value="IONOTROPIC RECEPTOR 20A-RELATED"/>
    <property type="match status" value="1"/>
</dbReference>
<evidence type="ECO:0000256" key="9">
    <source>
        <dbReference type="SAM" id="SignalP"/>
    </source>
</evidence>
<dbReference type="GO" id="GO:0005886">
    <property type="term" value="C:plasma membrane"/>
    <property type="evidence" value="ECO:0007669"/>
    <property type="project" value="UniProtKB-SubCell"/>
</dbReference>
<dbReference type="InterPro" id="IPR052192">
    <property type="entry name" value="Insect_Ionotropic_Sensory_Rcpt"/>
</dbReference>
<evidence type="ECO:0000256" key="2">
    <source>
        <dbReference type="ARBA" id="ARBA00022475"/>
    </source>
</evidence>
<dbReference type="AlphaFoldDB" id="A0A834MIX7"/>
<comment type="caution">
    <text evidence="10">The sequence shown here is derived from an EMBL/GenBank/DDBJ whole genome shotgun (WGS) entry which is preliminary data.</text>
</comment>
<dbReference type="EMBL" id="JAACXV010000325">
    <property type="protein sequence ID" value="KAF7280034.1"/>
    <property type="molecule type" value="Genomic_DNA"/>
</dbReference>
<dbReference type="PANTHER" id="PTHR42643:SF30">
    <property type="entry name" value="IONOTROPIC RECEPTOR 40A-RELATED"/>
    <property type="match status" value="1"/>
</dbReference>
<evidence type="ECO:0000256" key="6">
    <source>
        <dbReference type="ARBA" id="ARBA00023170"/>
    </source>
</evidence>
<evidence type="ECO:0000313" key="11">
    <source>
        <dbReference type="Proteomes" id="UP000625711"/>
    </source>
</evidence>
<dbReference type="Proteomes" id="UP000625711">
    <property type="component" value="Unassembled WGS sequence"/>
</dbReference>
<feature type="transmembrane region" description="Helical" evidence="8">
    <location>
        <begin position="347"/>
        <end position="375"/>
    </location>
</feature>
<keyword evidence="5 8" id="KW-0472">Membrane</keyword>
<keyword evidence="3 8" id="KW-0812">Transmembrane</keyword>
<evidence type="ECO:0000256" key="5">
    <source>
        <dbReference type="ARBA" id="ARBA00023136"/>
    </source>
</evidence>
<keyword evidence="11" id="KW-1185">Reference proteome</keyword>
<keyword evidence="2" id="KW-1003">Cell membrane</keyword>
<evidence type="ECO:0000256" key="1">
    <source>
        <dbReference type="ARBA" id="ARBA00004651"/>
    </source>
</evidence>
<feature type="chain" id="PRO_5032884285" description="Ionotropic receptor" evidence="9">
    <location>
        <begin position="19"/>
        <end position="478"/>
    </location>
</feature>
<feature type="signal peptide" evidence="9">
    <location>
        <begin position="1"/>
        <end position="18"/>
    </location>
</feature>
<name>A0A834MIX7_RHYFE</name>
<evidence type="ECO:0000256" key="4">
    <source>
        <dbReference type="ARBA" id="ARBA00022989"/>
    </source>
</evidence>
<dbReference type="OrthoDB" id="6819047at2759"/>
<keyword evidence="6" id="KW-0675">Receptor</keyword>
<reference evidence="10" key="1">
    <citation type="submission" date="2020-08" db="EMBL/GenBank/DDBJ databases">
        <title>Genome sequencing and assembly of the red palm weevil Rhynchophorus ferrugineus.</title>
        <authorList>
            <person name="Dias G.B."/>
            <person name="Bergman C.M."/>
            <person name="Manee M."/>
        </authorList>
    </citation>
    <scope>NUCLEOTIDE SEQUENCE</scope>
    <source>
        <strain evidence="10">AA-2017</strain>
        <tissue evidence="10">Whole larva</tissue>
    </source>
</reference>
<proteinExistence type="predicted"/>
<keyword evidence="4 8" id="KW-1133">Transmembrane helix</keyword>
<comment type="subcellular location">
    <subcellularLocation>
        <location evidence="1">Cell membrane</location>
        <topology evidence="1">Multi-pass membrane protein</topology>
    </subcellularLocation>
</comment>
<accession>A0A834MIX7</accession>